<sequence>MNSQDIRLSEDGNRTRSRGNALLNQLYTEDTYIIYRAELGANSLNEGLLEPLPNRVLFQKDGLVDADGACFPIKSFYIFFDARVILFFCLRIVCYYYGRLHAIFDLLPTHTTQDNVKYSANLLNLLKLRTENNTALPYFIMS</sequence>
<name>A0AA38I1R1_9CUCU</name>
<proteinExistence type="predicted"/>
<keyword evidence="2" id="KW-1185">Reference proteome</keyword>
<evidence type="ECO:0000313" key="2">
    <source>
        <dbReference type="Proteomes" id="UP001168821"/>
    </source>
</evidence>
<gene>
    <name evidence="1" type="ORF">Zmor_020738</name>
</gene>
<organism evidence="1 2">
    <name type="scientific">Zophobas morio</name>
    <dbReference type="NCBI Taxonomy" id="2755281"/>
    <lineage>
        <taxon>Eukaryota</taxon>
        <taxon>Metazoa</taxon>
        <taxon>Ecdysozoa</taxon>
        <taxon>Arthropoda</taxon>
        <taxon>Hexapoda</taxon>
        <taxon>Insecta</taxon>
        <taxon>Pterygota</taxon>
        <taxon>Neoptera</taxon>
        <taxon>Endopterygota</taxon>
        <taxon>Coleoptera</taxon>
        <taxon>Polyphaga</taxon>
        <taxon>Cucujiformia</taxon>
        <taxon>Tenebrionidae</taxon>
        <taxon>Zophobas</taxon>
    </lineage>
</organism>
<comment type="caution">
    <text evidence="1">The sequence shown here is derived from an EMBL/GenBank/DDBJ whole genome shotgun (WGS) entry which is preliminary data.</text>
</comment>
<dbReference type="Proteomes" id="UP001168821">
    <property type="component" value="Unassembled WGS sequence"/>
</dbReference>
<dbReference type="EMBL" id="JALNTZ010000006">
    <property type="protein sequence ID" value="KAJ3648973.1"/>
    <property type="molecule type" value="Genomic_DNA"/>
</dbReference>
<protein>
    <submittedName>
        <fullName evidence="1">Uncharacterized protein</fullName>
    </submittedName>
</protein>
<evidence type="ECO:0000313" key="1">
    <source>
        <dbReference type="EMBL" id="KAJ3648973.1"/>
    </source>
</evidence>
<reference evidence="1" key="1">
    <citation type="journal article" date="2023" name="G3 (Bethesda)">
        <title>Whole genome assemblies of Zophobas morio and Tenebrio molitor.</title>
        <authorList>
            <person name="Kaur S."/>
            <person name="Stinson S.A."/>
            <person name="diCenzo G.C."/>
        </authorList>
    </citation>
    <scope>NUCLEOTIDE SEQUENCE</scope>
    <source>
        <strain evidence="1">QUZm001</strain>
    </source>
</reference>
<accession>A0AA38I1R1</accession>
<dbReference type="AlphaFoldDB" id="A0AA38I1R1"/>